<dbReference type="Gene3D" id="3.90.550.10">
    <property type="entry name" value="Spore Coat Polysaccharide Biosynthesis Protein SpsA, Chain A"/>
    <property type="match status" value="1"/>
</dbReference>
<protein>
    <submittedName>
        <fullName evidence="5">Glycosyltransferase, GT2 family</fullName>
    </submittedName>
</protein>
<organism evidence="5 6">
    <name type="scientific">Nocardioides exalbidus</name>
    <dbReference type="NCBI Taxonomy" id="402596"/>
    <lineage>
        <taxon>Bacteria</taxon>
        <taxon>Bacillati</taxon>
        <taxon>Actinomycetota</taxon>
        <taxon>Actinomycetes</taxon>
        <taxon>Propionibacteriales</taxon>
        <taxon>Nocardioidaceae</taxon>
        <taxon>Nocardioides</taxon>
    </lineage>
</organism>
<keyword evidence="6" id="KW-1185">Reference proteome</keyword>
<evidence type="ECO:0000313" key="6">
    <source>
        <dbReference type="Proteomes" id="UP000198742"/>
    </source>
</evidence>
<dbReference type="GO" id="GO:0016757">
    <property type="term" value="F:glycosyltransferase activity"/>
    <property type="evidence" value="ECO:0007669"/>
    <property type="project" value="UniProtKB-KW"/>
</dbReference>
<name>A0A1H4WD64_9ACTN</name>
<dbReference type="RefSeq" id="WP_217630363.1">
    <property type="nucleotide sequence ID" value="NZ_FNRT01000002.1"/>
</dbReference>
<sequence>MRIRTAVVTIAHGRHEHLHRQRESLLASSLRPDLHVVVAMSDPVLESWRPEGPIPTRVVRAPGDERGLPLAAARNIGAAVAAGAGATVVVGLDVDCLVGADLVAAYRDAVRSEPTVLWSGPVTYLPASARGVDPSMLPGLDAPHPARPAPAPGQRWTGGDPELFWSLSYAVHSRTWAAVGGYCEEYAGYGGEDTDLGRTWAASGRPLGWVGGARAYHQHHDSESPPVRHLDDILRNGATYARRWGSWPMTGWLASFEEQGLVVRLPDGGWARRRPA</sequence>
<evidence type="ECO:0000256" key="1">
    <source>
        <dbReference type="ARBA" id="ARBA00004776"/>
    </source>
</evidence>
<evidence type="ECO:0000256" key="2">
    <source>
        <dbReference type="ARBA" id="ARBA00006739"/>
    </source>
</evidence>
<accession>A0A1H4WD64</accession>
<keyword evidence="3" id="KW-0328">Glycosyltransferase</keyword>
<dbReference type="STRING" id="402596.SAMN04489844_3241"/>
<dbReference type="PANTHER" id="PTHR43179">
    <property type="entry name" value="RHAMNOSYLTRANSFERASE WBBL"/>
    <property type="match status" value="1"/>
</dbReference>
<dbReference type="InterPro" id="IPR029044">
    <property type="entry name" value="Nucleotide-diphossugar_trans"/>
</dbReference>
<dbReference type="Proteomes" id="UP000198742">
    <property type="component" value="Unassembled WGS sequence"/>
</dbReference>
<evidence type="ECO:0000256" key="3">
    <source>
        <dbReference type="ARBA" id="ARBA00022676"/>
    </source>
</evidence>
<comment type="similarity">
    <text evidence="2">Belongs to the glycosyltransferase 2 family.</text>
</comment>
<evidence type="ECO:0000256" key="4">
    <source>
        <dbReference type="ARBA" id="ARBA00022679"/>
    </source>
</evidence>
<dbReference type="PANTHER" id="PTHR43179:SF12">
    <property type="entry name" value="GALACTOFURANOSYLTRANSFERASE GLFT2"/>
    <property type="match status" value="1"/>
</dbReference>
<reference evidence="6" key="1">
    <citation type="submission" date="2016-10" db="EMBL/GenBank/DDBJ databases">
        <authorList>
            <person name="Varghese N."/>
            <person name="Submissions S."/>
        </authorList>
    </citation>
    <scope>NUCLEOTIDE SEQUENCE [LARGE SCALE GENOMIC DNA]</scope>
    <source>
        <strain evidence="6">DSM 22017</strain>
    </source>
</reference>
<proteinExistence type="inferred from homology"/>
<evidence type="ECO:0000313" key="5">
    <source>
        <dbReference type="EMBL" id="SEC91302.1"/>
    </source>
</evidence>
<dbReference type="AlphaFoldDB" id="A0A1H4WD64"/>
<dbReference type="EMBL" id="FNRT01000002">
    <property type="protein sequence ID" value="SEC91302.1"/>
    <property type="molecule type" value="Genomic_DNA"/>
</dbReference>
<dbReference type="SUPFAM" id="SSF53448">
    <property type="entry name" value="Nucleotide-diphospho-sugar transferases"/>
    <property type="match status" value="1"/>
</dbReference>
<keyword evidence="4 5" id="KW-0808">Transferase</keyword>
<comment type="pathway">
    <text evidence="1">Cell wall biogenesis; cell wall polysaccharide biosynthesis.</text>
</comment>
<gene>
    <name evidence="5" type="ORF">SAMN04489844_3241</name>
</gene>